<dbReference type="Pfam" id="PF00881">
    <property type="entry name" value="Nitroreductase"/>
    <property type="match status" value="1"/>
</dbReference>
<dbReference type="PANTHER" id="PTHR42741">
    <property type="entry name" value="NITROREDUCTASE FAMILY PROTEIN"/>
    <property type="match status" value="1"/>
</dbReference>
<reference evidence="2" key="1">
    <citation type="journal article" date="2023" name="Int. J. Mol. Sci.">
        <title>Metagenomics Revealed a New Genus 'Candidatus Thiocaldithrix dubininis' gen. nov., sp. nov. and a New Species 'Candidatus Thiothrix putei' sp. nov. in the Family Thiotrichaceae, Some Members of Which Have Traits of Both Na+- and H+-Motive Energetics.</title>
        <authorList>
            <person name="Ravin N.V."/>
            <person name="Muntyan M.S."/>
            <person name="Smolyakov D.D."/>
            <person name="Rudenko T.S."/>
            <person name="Beletsky A.V."/>
            <person name="Mardanov A.V."/>
            <person name="Grabovich M.Y."/>
        </authorList>
    </citation>
    <scope>NUCLEOTIDE SEQUENCE</scope>
    <source>
        <strain evidence="2">GKL-02</strain>
    </source>
</reference>
<dbReference type="Proteomes" id="UP001301326">
    <property type="component" value="Chromosome"/>
</dbReference>
<name>A0AA95KJT9_9GAMM</name>
<protein>
    <submittedName>
        <fullName evidence="2">SagB/ThcOx family dehydrogenase</fullName>
    </submittedName>
</protein>
<dbReference type="CDD" id="cd02142">
    <property type="entry name" value="McbC_SagB-like_oxidoreductase"/>
    <property type="match status" value="2"/>
</dbReference>
<reference evidence="2" key="2">
    <citation type="submission" date="2023-04" db="EMBL/GenBank/DDBJ databases">
        <authorList>
            <person name="Beletskiy A.V."/>
            <person name="Mardanov A.V."/>
            <person name="Ravin N.V."/>
        </authorList>
    </citation>
    <scope>NUCLEOTIDE SEQUENCE</scope>
    <source>
        <strain evidence="2">GKL-02</strain>
    </source>
</reference>
<dbReference type="SUPFAM" id="SSF55469">
    <property type="entry name" value="FMN-dependent nitroreductase-like"/>
    <property type="match status" value="2"/>
</dbReference>
<accession>A0AA95KJT9</accession>
<dbReference type="GO" id="GO:0016491">
    <property type="term" value="F:oxidoreductase activity"/>
    <property type="evidence" value="ECO:0007669"/>
    <property type="project" value="InterPro"/>
</dbReference>
<dbReference type="Gene3D" id="3.40.109.10">
    <property type="entry name" value="NADH Oxidase"/>
    <property type="match status" value="2"/>
</dbReference>
<dbReference type="PANTHER" id="PTHR42741:SF3">
    <property type="entry name" value="NITROREDUCTASE FAMILY PROTEIN"/>
    <property type="match status" value="1"/>
</dbReference>
<dbReference type="AlphaFoldDB" id="A0AA95KJT9"/>
<evidence type="ECO:0000259" key="1">
    <source>
        <dbReference type="Pfam" id="PF00881"/>
    </source>
</evidence>
<evidence type="ECO:0000313" key="2">
    <source>
        <dbReference type="EMBL" id="WGZ95744.1"/>
    </source>
</evidence>
<dbReference type="InterPro" id="IPR029479">
    <property type="entry name" value="Nitroreductase"/>
</dbReference>
<gene>
    <name evidence="2" type="ORF">QJT81_07080</name>
</gene>
<dbReference type="KEGG" id="tput:QJT81_07080"/>
<organism evidence="2">
    <name type="scientific">Candidatus Thiothrix putei</name>
    <dbReference type="NCBI Taxonomy" id="3080811"/>
    <lineage>
        <taxon>Bacteria</taxon>
        <taxon>Pseudomonadati</taxon>
        <taxon>Pseudomonadota</taxon>
        <taxon>Gammaproteobacteria</taxon>
        <taxon>Thiotrichales</taxon>
        <taxon>Thiotrichaceae</taxon>
        <taxon>Thiothrix</taxon>
    </lineage>
</organism>
<feature type="domain" description="Nitroreductase" evidence="1">
    <location>
        <begin position="420"/>
        <end position="480"/>
    </location>
</feature>
<proteinExistence type="predicted"/>
<dbReference type="InterPro" id="IPR000415">
    <property type="entry name" value="Nitroreductase-like"/>
</dbReference>
<dbReference type="EMBL" id="CP124756">
    <property type="protein sequence ID" value="WGZ95744.1"/>
    <property type="molecule type" value="Genomic_DNA"/>
</dbReference>
<sequence>MDTTQTVRAYHERTKHRLDAYAKGPQYLDWDQQPNPFRRFAGADVVELPLEEKGGIAALLQLSLGLSAWKQYGPDRWALRCNPSSGNLHPTEGYVIANGIDGLGDAVYHYAPHEHALELRGKLADSDSPPQLLLGLSSIAWREAWKYGERAFRYVQLDAGHVLGAIRYAAAAIGLQVELLPVTDTEIATLLGLDRTDDFTGAEAEHPDMLLRIHTGSAAPFHLPTVTQWHGKANALGGLPKYNWPIIEEITTATVSTRRGVLHTPSSLATTIPQPNLIPLIRQRRSAQAFSGKTSTLPRDTFYAMLSALLPANNPVPWDVWTLPIRLHPVLFVHRVEGLPAGLYALPRHAAAATTLRSAMNPDFRWQTPEGCPDNLPLFHLLEADARKAARTLSCHQDIASTSSFSLGMLAEFDAGLAEGAPVYRHLYWEAGLIGQVLYLQAEAAGVRGTGIGCFFDDSVHEVLGLQDTQFQSLYHFTVGNPVIDTRLEMLPPYSHLPKERQP</sequence>